<evidence type="ECO:0000256" key="12">
    <source>
        <dbReference type="ARBA" id="ARBA00023157"/>
    </source>
</evidence>
<dbReference type="GO" id="GO:0005739">
    <property type="term" value="C:mitochondrion"/>
    <property type="evidence" value="ECO:0007669"/>
    <property type="project" value="TreeGrafter"/>
</dbReference>
<dbReference type="SUPFAM" id="SSF52833">
    <property type="entry name" value="Thioredoxin-like"/>
    <property type="match status" value="1"/>
</dbReference>
<dbReference type="SUPFAM" id="SSF55424">
    <property type="entry name" value="FAD/NAD-linked reductases, dimerisation (C-terminal) domain"/>
    <property type="match status" value="1"/>
</dbReference>
<reference evidence="20" key="1">
    <citation type="submission" date="2016-11" db="UniProtKB">
        <authorList>
            <consortium name="WormBaseParasite"/>
        </authorList>
    </citation>
    <scope>IDENTIFICATION</scope>
</reference>
<dbReference type="GO" id="GO:0034599">
    <property type="term" value="P:cellular response to oxidative stress"/>
    <property type="evidence" value="ECO:0007669"/>
    <property type="project" value="TreeGrafter"/>
</dbReference>
<dbReference type="Pfam" id="PF02852">
    <property type="entry name" value="Pyr_redox_dim"/>
    <property type="match status" value="1"/>
</dbReference>
<evidence type="ECO:0000313" key="19">
    <source>
        <dbReference type="Proteomes" id="UP000095280"/>
    </source>
</evidence>
<keyword evidence="12" id="KW-1015">Disulfide bond</keyword>
<dbReference type="InterPro" id="IPR016156">
    <property type="entry name" value="FAD/NAD-linked_Rdtase_dimer_sf"/>
</dbReference>
<dbReference type="GO" id="GO:0005829">
    <property type="term" value="C:cytosol"/>
    <property type="evidence" value="ECO:0007669"/>
    <property type="project" value="TreeGrafter"/>
</dbReference>
<feature type="domain" description="FAD/NAD(P)-binding" evidence="18">
    <location>
        <begin position="187"/>
        <end position="530"/>
    </location>
</feature>
<dbReference type="InterPro" id="IPR006338">
    <property type="entry name" value="Thioredoxin/glutathione_Rdtase"/>
</dbReference>
<evidence type="ECO:0000256" key="8">
    <source>
        <dbReference type="ARBA" id="ARBA00022857"/>
    </source>
</evidence>
<dbReference type="NCBIfam" id="TIGR02180">
    <property type="entry name" value="GRX_euk"/>
    <property type="match status" value="1"/>
</dbReference>
<dbReference type="GO" id="GO:0045454">
    <property type="term" value="P:cell redox homeostasis"/>
    <property type="evidence" value="ECO:0007669"/>
    <property type="project" value="InterPro"/>
</dbReference>
<evidence type="ECO:0000256" key="14">
    <source>
        <dbReference type="RuleBase" id="RU003691"/>
    </source>
</evidence>
<dbReference type="Pfam" id="PF00462">
    <property type="entry name" value="Glutaredoxin"/>
    <property type="match status" value="1"/>
</dbReference>
<dbReference type="Proteomes" id="UP000095280">
    <property type="component" value="Unplaced"/>
</dbReference>
<organism evidence="19 20">
    <name type="scientific">Macrostomum lignano</name>
    <dbReference type="NCBI Taxonomy" id="282301"/>
    <lineage>
        <taxon>Eukaryota</taxon>
        <taxon>Metazoa</taxon>
        <taxon>Spiralia</taxon>
        <taxon>Lophotrochozoa</taxon>
        <taxon>Platyhelminthes</taxon>
        <taxon>Rhabditophora</taxon>
        <taxon>Macrostomorpha</taxon>
        <taxon>Macrostomida</taxon>
        <taxon>Macrostomidae</taxon>
        <taxon>Macrostomum</taxon>
    </lineage>
</organism>
<dbReference type="PANTHER" id="PTHR42737">
    <property type="entry name" value="GLUTATHIONE REDUCTASE"/>
    <property type="match status" value="1"/>
</dbReference>
<dbReference type="FunFam" id="3.50.50.60:FF:000012">
    <property type="entry name" value="Thioredoxin reductase 1, cytoplasmic"/>
    <property type="match status" value="1"/>
</dbReference>
<dbReference type="GO" id="GO:0004791">
    <property type="term" value="F:thioredoxin-disulfide reductase (NADPH) activity"/>
    <property type="evidence" value="ECO:0007669"/>
    <property type="project" value="UniProtKB-EC"/>
</dbReference>
<dbReference type="InterPro" id="IPR004099">
    <property type="entry name" value="Pyr_nucl-diS_OxRdtase_dimer"/>
</dbReference>
<evidence type="ECO:0000259" key="18">
    <source>
        <dbReference type="Pfam" id="PF07992"/>
    </source>
</evidence>
<dbReference type="SUPFAM" id="SSF51905">
    <property type="entry name" value="FAD/NAD(P)-binding domain"/>
    <property type="match status" value="1"/>
</dbReference>
<feature type="domain" description="Glutaredoxin" evidence="16">
    <location>
        <begin position="99"/>
        <end position="161"/>
    </location>
</feature>
<keyword evidence="5" id="KW-0813">Transport</keyword>
<evidence type="ECO:0000259" key="16">
    <source>
        <dbReference type="Pfam" id="PF00462"/>
    </source>
</evidence>
<evidence type="ECO:0000256" key="3">
    <source>
        <dbReference type="ARBA" id="ARBA00007532"/>
    </source>
</evidence>
<dbReference type="Gene3D" id="3.40.30.10">
    <property type="entry name" value="Glutaredoxin"/>
    <property type="match status" value="1"/>
</dbReference>
<evidence type="ECO:0000256" key="15">
    <source>
        <dbReference type="SAM" id="MobiDB-lite"/>
    </source>
</evidence>
<evidence type="ECO:0000256" key="7">
    <source>
        <dbReference type="ARBA" id="ARBA00022827"/>
    </source>
</evidence>
<comment type="similarity">
    <text evidence="3 14">Belongs to the class-I pyridine nucleotide-disulfide oxidoreductase family.</text>
</comment>
<keyword evidence="13 14" id="KW-0676">Redox-active center</keyword>
<dbReference type="EC" id="1.8.1.9" evidence="4"/>
<evidence type="ECO:0000256" key="10">
    <source>
        <dbReference type="ARBA" id="ARBA00022982"/>
    </source>
</evidence>
<dbReference type="InterPro" id="IPR036249">
    <property type="entry name" value="Thioredoxin-like_sf"/>
</dbReference>
<dbReference type="InterPro" id="IPR012999">
    <property type="entry name" value="Pyr_OxRdtase_I_AS"/>
</dbReference>
<evidence type="ECO:0000256" key="4">
    <source>
        <dbReference type="ARBA" id="ARBA00012610"/>
    </source>
</evidence>
<protein>
    <recommendedName>
        <fullName evidence="4">thioredoxin-disulfide reductase (NADPH)</fullName>
        <ecNumber evidence="4">1.8.1.9</ecNumber>
    </recommendedName>
</protein>
<dbReference type="NCBIfam" id="TIGR01438">
    <property type="entry name" value="TGR"/>
    <property type="match status" value="1"/>
</dbReference>
<sequence length="681" mass="72884">MSPRGMSGGEMSRRANVRRANAAEGKCRRASAGGEVPEGKCPEAHSNRTCKLLIIVNHSRSYVLSDLNSKQNNFHSVAMPPALKQLAGQIGELTSKHHVTIFSKTTCPFCRRVKSLFDSLHASYHCVELDQIDNGKEFQDALESMTGQRTVPNVFIGGKHIGGNDNCQELFSQRKLIGLLRTHGYQYDLIVVGGGSGGLAAAKEAAQLGAKVACFDFVTPTPTGTRWGLGGTCVNVGCIPKKLMHQAACLRESIADAASYGWEGIGAADSITANWATLRSAVQDHIGSLNWGYRVQLRTNKVEYQNRWARIVGPNQVIGRDRGGKETEYTAQKILVAVGERPNYPAGVPGAQELGITSDDLFSLEKPPGETVVVGASYVALECAGFLAAMGFKVHVVVRSILLRGFDQEMADLIGAYMSEHSGVKFIRPAVPVSLERDSSSGRINFKVSVTPADGGKPSQQVVQCDTVLFAIGRAPVFSQLGLESAGVSLSKAGRIVVNDADRTTCESIYAIGDAAEGRPQLTPAAIQAGRMLARRLYGGSAENCDYAGVPTTVFTPLEYSCCGLSEDAAMEKFGKDGVIVYHKNFNPLEWTVPHRPENACYMKLVCAKAPGQEGREPILGMHYLGPNAGEVMQGFALGLKKGATKWDLDNTIGIHPTNAEWFTGLDVVKGSGVSAAATGC</sequence>
<evidence type="ECO:0000256" key="1">
    <source>
        <dbReference type="ARBA" id="ARBA00001974"/>
    </source>
</evidence>
<evidence type="ECO:0000256" key="5">
    <source>
        <dbReference type="ARBA" id="ARBA00022448"/>
    </source>
</evidence>
<accession>A0A1I8FY67</accession>
<feature type="region of interest" description="Disordered" evidence="15">
    <location>
        <begin position="1"/>
        <end position="41"/>
    </location>
</feature>
<feature type="domain" description="Pyridine nucleotide-disulphide oxidoreductase dimerisation" evidence="17">
    <location>
        <begin position="550"/>
        <end position="663"/>
    </location>
</feature>
<evidence type="ECO:0000256" key="2">
    <source>
        <dbReference type="ARBA" id="ARBA00002549"/>
    </source>
</evidence>
<dbReference type="InterPro" id="IPR011899">
    <property type="entry name" value="Glutaredoxin_euk/vir"/>
</dbReference>
<dbReference type="InterPro" id="IPR002109">
    <property type="entry name" value="Glutaredoxin"/>
</dbReference>
<keyword evidence="7 14" id="KW-0274">FAD</keyword>
<dbReference type="AlphaFoldDB" id="A0A1I8FY67"/>
<dbReference type="GO" id="GO:0050660">
    <property type="term" value="F:flavin adenine dinucleotide binding"/>
    <property type="evidence" value="ECO:0007669"/>
    <property type="project" value="InterPro"/>
</dbReference>
<dbReference type="InterPro" id="IPR036188">
    <property type="entry name" value="FAD/NAD-bd_sf"/>
</dbReference>
<dbReference type="Gene3D" id="3.50.50.60">
    <property type="entry name" value="FAD/NAD(P)-binding domain"/>
    <property type="match status" value="2"/>
</dbReference>
<dbReference type="FunFam" id="3.40.30.10:FF:000093">
    <property type="entry name" value="Glutaredoxin 2"/>
    <property type="match status" value="1"/>
</dbReference>
<name>A0A1I8FY67_9PLAT</name>
<evidence type="ECO:0000259" key="17">
    <source>
        <dbReference type="Pfam" id="PF02852"/>
    </source>
</evidence>
<evidence type="ECO:0000256" key="6">
    <source>
        <dbReference type="ARBA" id="ARBA00022630"/>
    </source>
</evidence>
<evidence type="ECO:0000256" key="9">
    <source>
        <dbReference type="ARBA" id="ARBA00022933"/>
    </source>
</evidence>
<dbReference type="Pfam" id="PF07992">
    <property type="entry name" value="Pyr_redox_2"/>
    <property type="match status" value="1"/>
</dbReference>
<dbReference type="PROSITE" id="PS00076">
    <property type="entry name" value="PYRIDINE_REDOX_1"/>
    <property type="match status" value="1"/>
</dbReference>
<dbReference type="PROSITE" id="PS00195">
    <property type="entry name" value="GLUTAREDOXIN_1"/>
    <property type="match status" value="1"/>
</dbReference>
<dbReference type="PROSITE" id="PS51354">
    <property type="entry name" value="GLUTAREDOXIN_2"/>
    <property type="match status" value="1"/>
</dbReference>
<dbReference type="InterPro" id="IPR046952">
    <property type="entry name" value="GSHR/TRXR-like"/>
</dbReference>
<dbReference type="InterPro" id="IPR011767">
    <property type="entry name" value="GLR_AS"/>
</dbReference>
<keyword evidence="6 14" id="KW-0285">Flavoprotein</keyword>
<keyword evidence="10" id="KW-0249">Electron transport</keyword>
<dbReference type="FunFam" id="3.30.390.30:FF:000004">
    <property type="entry name" value="Thioredoxin reductase 1, cytoplasmic"/>
    <property type="match status" value="1"/>
</dbReference>
<evidence type="ECO:0000313" key="20">
    <source>
        <dbReference type="WBParaSite" id="maker-uti_cns_0000340-snap-gene-1.5-mRNA-1"/>
    </source>
</evidence>
<dbReference type="Gene3D" id="3.30.390.30">
    <property type="match status" value="1"/>
</dbReference>
<dbReference type="GO" id="GO:0004362">
    <property type="term" value="F:glutathione-disulfide reductase (NADPH) activity"/>
    <property type="evidence" value="ECO:0007669"/>
    <property type="project" value="TreeGrafter"/>
</dbReference>
<proteinExistence type="inferred from homology"/>
<keyword evidence="19" id="KW-1185">Reference proteome</keyword>
<comment type="function">
    <text evidence="2">Has a glutathione-disulfide oxidoreductase activity in the presence of NADPH and glutathione reductase. Reduces low molecular weight disulfides and proteins.</text>
</comment>
<dbReference type="WBParaSite" id="maker-uti_cns_0000340-snap-gene-1.5-mRNA-1">
    <property type="protein sequence ID" value="maker-uti_cns_0000340-snap-gene-1.5-mRNA-1"/>
    <property type="gene ID" value="maker-uti_cns_0000340-snap-gene-1.5"/>
</dbReference>
<dbReference type="PRINTS" id="PR00368">
    <property type="entry name" value="FADPNR"/>
</dbReference>
<dbReference type="InterPro" id="IPR023753">
    <property type="entry name" value="FAD/NAD-binding_dom"/>
</dbReference>
<evidence type="ECO:0000256" key="11">
    <source>
        <dbReference type="ARBA" id="ARBA00023002"/>
    </source>
</evidence>
<dbReference type="FunFam" id="3.50.50.60:FF:000200">
    <property type="entry name" value="Thioredoxin reductase 2, mitochondrial"/>
    <property type="match status" value="1"/>
</dbReference>
<dbReference type="GO" id="GO:0006749">
    <property type="term" value="P:glutathione metabolic process"/>
    <property type="evidence" value="ECO:0007669"/>
    <property type="project" value="TreeGrafter"/>
</dbReference>
<evidence type="ECO:0000256" key="13">
    <source>
        <dbReference type="ARBA" id="ARBA00023284"/>
    </source>
</evidence>
<dbReference type="CDD" id="cd03419">
    <property type="entry name" value="GRX_GRXh_1_2_like"/>
    <property type="match status" value="1"/>
</dbReference>
<comment type="cofactor">
    <cofactor evidence="1">
        <name>FAD</name>
        <dbReference type="ChEBI" id="CHEBI:57692"/>
    </cofactor>
</comment>
<dbReference type="PANTHER" id="PTHR42737:SF8">
    <property type="entry name" value="THIOREDOXIN-DISULFIDE REDUCTASE"/>
    <property type="match status" value="1"/>
</dbReference>
<keyword evidence="11 14" id="KW-0560">Oxidoreductase</keyword>
<keyword evidence="8" id="KW-0521">NADP</keyword>
<keyword evidence="9" id="KW-0712">Selenocysteine</keyword>
<dbReference type="PRINTS" id="PR00411">
    <property type="entry name" value="PNDRDTASEI"/>
</dbReference>